<reference evidence="2" key="1">
    <citation type="journal article" date="2020" name="Stud. Mycol.">
        <title>101 Dothideomycetes genomes: a test case for predicting lifestyles and emergence of pathogens.</title>
        <authorList>
            <person name="Haridas S."/>
            <person name="Albert R."/>
            <person name="Binder M."/>
            <person name="Bloem J."/>
            <person name="Labutti K."/>
            <person name="Salamov A."/>
            <person name="Andreopoulos B."/>
            <person name="Baker S."/>
            <person name="Barry K."/>
            <person name="Bills G."/>
            <person name="Bluhm B."/>
            <person name="Cannon C."/>
            <person name="Castanera R."/>
            <person name="Culley D."/>
            <person name="Daum C."/>
            <person name="Ezra D."/>
            <person name="Gonzalez J."/>
            <person name="Henrissat B."/>
            <person name="Kuo A."/>
            <person name="Liang C."/>
            <person name="Lipzen A."/>
            <person name="Lutzoni F."/>
            <person name="Magnuson J."/>
            <person name="Mondo S."/>
            <person name="Nolan M."/>
            <person name="Ohm R."/>
            <person name="Pangilinan J."/>
            <person name="Park H.-J."/>
            <person name="Ramirez L."/>
            <person name="Alfaro M."/>
            <person name="Sun H."/>
            <person name="Tritt A."/>
            <person name="Yoshinaga Y."/>
            <person name="Zwiers L.-H."/>
            <person name="Turgeon B."/>
            <person name="Goodwin S."/>
            <person name="Spatafora J."/>
            <person name="Crous P."/>
            <person name="Grigoriev I."/>
        </authorList>
    </citation>
    <scope>NUCLEOTIDE SEQUENCE</scope>
    <source>
        <strain evidence="2">CBS 260.36</strain>
    </source>
</reference>
<evidence type="ECO:0000313" key="2">
    <source>
        <dbReference type="EMBL" id="KAF2156772.1"/>
    </source>
</evidence>
<feature type="transmembrane region" description="Helical" evidence="1">
    <location>
        <begin position="55"/>
        <end position="74"/>
    </location>
</feature>
<dbReference type="EMBL" id="ML996081">
    <property type="protein sequence ID" value="KAF2156772.1"/>
    <property type="molecule type" value="Genomic_DNA"/>
</dbReference>
<sequence>MGLKKAKVTSESGSTSSGYTSKIRTLRANGFLFPPRHPYVACCINRCLRIIIRLYLAKLASSFLVAFFALNLLVEPFHE</sequence>
<keyword evidence="1" id="KW-0472">Membrane</keyword>
<organism evidence="2 3">
    <name type="scientific">Myriangium duriaei CBS 260.36</name>
    <dbReference type="NCBI Taxonomy" id="1168546"/>
    <lineage>
        <taxon>Eukaryota</taxon>
        <taxon>Fungi</taxon>
        <taxon>Dikarya</taxon>
        <taxon>Ascomycota</taxon>
        <taxon>Pezizomycotina</taxon>
        <taxon>Dothideomycetes</taxon>
        <taxon>Dothideomycetidae</taxon>
        <taxon>Myriangiales</taxon>
        <taxon>Myriangiaceae</taxon>
        <taxon>Myriangium</taxon>
    </lineage>
</organism>
<dbReference type="AlphaFoldDB" id="A0A9P4J7G6"/>
<accession>A0A9P4J7G6</accession>
<keyword evidence="1" id="KW-0812">Transmembrane</keyword>
<proteinExistence type="predicted"/>
<evidence type="ECO:0000313" key="3">
    <source>
        <dbReference type="Proteomes" id="UP000799439"/>
    </source>
</evidence>
<protein>
    <submittedName>
        <fullName evidence="2">Uncharacterized protein</fullName>
    </submittedName>
</protein>
<evidence type="ECO:0000256" key="1">
    <source>
        <dbReference type="SAM" id="Phobius"/>
    </source>
</evidence>
<name>A0A9P4J7G6_9PEZI</name>
<comment type="caution">
    <text evidence="2">The sequence shown here is derived from an EMBL/GenBank/DDBJ whole genome shotgun (WGS) entry which is preliminary data.</text>
</comment>
<keyword evidence="3" id="KW-1185">Reference proteome</keyword>
<gene>
    <name evidence="2" type="ORF">K461DRAFT_4008</name>
</gene>
<keyword evidence="1" id="KW-1133">Transmembrane helix</keyword>
<dbReference type="Proteomes" id="UP000799439">
    <property type="component" value="Unassembled WGS sequence"/>
</dbReference>